<organism evidence="1 2">
    <name type="scientific">Parachlamydia acanthamoebae</name>
    <dbReference type="NCBI Taxonomy" id="83552"/>
    <lineage>
        <taxon>Bacteria</taxon>
        <taxon>Pseudomonadati</taxon>
        <taxon>Chlamydiota</taxon>
        <taxon>Chlamydiia</taxon>
        <taxon>Parachlamydiales</taxon>
        <taxon>Parachlamydiaceae</taxon>
        <taxon>Parachlamydia</taxon>
    </lineage>
</organism>
<evidence type="ECO:0000313" key="1">
    <source>
        <dbReference type="EMBL" id="KIA77933.1"/>
    </source>
</evidence>
<reference evidence="1 2" key="1">
    <citation type="journal article" date="2014" name="Mol. Biol. Evol.">
        <title>Massive expansion of Ubiquitination-related gene families within the Chlamydiae.</title>
        <authorList>
            <person name="Domman D."/>
            <person name="Collingro A."/>
            <person name="Lagkouvardos I."/>
            <person name="Gehre L."/>
            <person name="Weinmaier T."/>
            <person name="Rattei T."/>
            <person name="Subtil A."/>
            <person name="Horn M."/>
        </authorList>
    </citation>
    <scope>NUCLEOTIDE SEQUENCE [LARGE SCALE GENOMIC DNA]</scope>
    <source>
        <strain evidence="1 2">OEW1</strain>
    </source>
</reference>
<protein>
    <submittedName>
        <fullName evidence="1">Uncharacterized protein</fullName>
    </submittedName>
</protein>
<gene>
    <name evidence="1" type="ORF">DB43_FJ00110</name>
</gene>
<accession>A0A0C1ECX3</accession>
<name>A0A0C1ECX3_9BACT</name>
<dbReference type="AlphaFoldDB" id="A0A0C1ECX3"/>
<dbReference type="EMBL" id="JSAM01000054">
    <property type="protein sequence ID" value="KIA77933.1"/>
    <property type="molecule type" value="Genomic_DNA"/>
</dbReference>
<comment type="caution">
    <text evidence="1">The sequence shown here is derived from an EMBL/GenBank/DDBJ whole genome shotgun (WGS) entry which is preliminary data.</text>
</comment>
<dbReference type="Proteomes" id="UP000031307">
    <property type="component" value="Unassembled WGS sequence"/>
</dbReference>
<evidence type="ECO:0000313" key="2">
    <source>
        <dbReference type="Proteomes" id="UP000031307"/>
    </source>
</evidence>
<dbReference type="PATRIC" id="fig|83552.4.peg.892"/>
<proteinExistence type="predicted"/>
<sequence length="925" mass="103069">MFMKKFSRILLWGLCLLIAFSAIFMISLPSIVSTEWAKNNFLEDFNKRIHGHLSIDRMQFGWLGSQEISGLKLYDAQGEKVFSIDYISLPTSPIKLLWQRQLDFGVSNLNAKIEWLNPHETNFHEIFDLRSPTSENLKPIATTILENVNASLSTRNREAYATGSIKTGKHSIGQFQFNANLSPELHISADIKNLPVGLLELLIKPEIELQKIIGQTVDLAIKQKSVGETSEIQALFQSKQAEGKIDGVVQDSNFILSAPALITLQSTQELNQFLFEDRFAFNLSDKIQLTINRLNLSFAEPHKAEMEAKVQLPSLKSASENTFQFEDVKLSLSHNFEKETTPYHLEGLMQPSRQGNLLPKLYFTCAGEAYYEKSLTLLIPYHFEGFQSAEKDSPILKLDGTWSSDIHKKKQFTAKGTAYNFPLVYLNLWDLHPALPVVLGPTLNSDFSLTVDDVAKRKGNLQFHAQGSDWQGEGTLVLDDRVKILAPLKGNFVLNPNDFDQLQKLLLPQSTQKYALLQPCTIQFKLNKSAFSLLNGENWQTKLSNSHFDLNFFTTPIQIVNLSSKKQMNFSTLNFDTSSDNLLSEIKFSLNVAEDSQQTALIAKGSAKGIFQDEKINLNAANLDLDVKMQKFSLPLFTKLVASEQLSKKIEALIGAEVSANISAKLENLQGPLNVSISGENGKLSLDGQLENGHLTLSNPLTVQVKATPEFGNEILEDILPPFSQVIKSDEMLQIILDAKGFSLTLSPFDIKSVQIAKGTLVLGKMTFINNGIIRTLLTFLKGNNNPEITAWFTPLYFSMQDGNLKLQRMDMLFAEHYPLALWGNVSIPKDKVDLVVGITKPAINHAFGIEDLSADYVMQIPITGTLDKANVNITQAAGKISALIARNQTNSTSQIVGTLLDVVSGKLNEEKVPPPTTTPFPWEK</sequence>